<evidence type="ECO:0000256" key="2">
    <source>
        <dbReference type="SAM" id="MobiDB-lite"/>
    </source>
</evidence>
<feature type="binding site" evidence="1">
    <location>
        <position position="358"/>
    </location>
    <ligand>
        <name>Zn(2+)</name>
        <dbReference type="ChEBI" id="CHEBI:29105"/>
    </ligand>
</feature>
<protein>
    <submittedName>
        <fullName evidence="3">Lanthionine synthetase C family protein</fullName>
    </submittedName>
</protein>
<feature type="region of interest" description="Disordered" evidence="2">
    <location>
        <begin position="55"/>
        <end position="87"/>
    </location>
</feature>
<keyword evidence="1" id="KW-0479">Metal-binding</keyword>
<dbReference type="Gene3D" id="1.50.10.20">
    <property type="match status" value="1"/>
</dbReference>
<evidence type="ECO:0000313" key="3">
    <source>
        <dbReference type="EMBL" id="AXK36545.1"/>
    </source>
</evidence>
<dbReference type="GO" id="GO:0031179">
    <property type="term" value="P:peptide modification"/>
    <property type="evidence" value="ECO:0007669"/>
    <property type="project" value="InterPro"/>
</dbReference>
<keyword evidence="1" id="KW-0862">Zinc</keyword>
<feature type="compositionally biased region" description="Polar residues" evidence="2">
    <location>
        <begin position="1"/>
        <end position="17"/>
    </location>
</feature>
<feature type="compositionally biased region" description="Basic and acidic residues" evidence="2">
    <location>
        <begin position="55"/>
        <end position="73"/>
    </location>
</feature>
<dbReference type="GO" id="GO:0046872">
    <property type="term" value="F:metal ion binding"/>
    <property type="evidence" value="ECO:0007669"/>
    <property type="project" value="UniProtKB-KW"/>
</dbReference>
<name>A0A345XY29_9ACTN</name>
<dbReference type="PRINTS" id="PR01950">
    <property type="entry name" value="LANCSUPER"/>
</dbReference>
<dbReference type="InterPro" id="IPR007822">
    <property type="entry name" value="LANC-like"/>
</dbReference>
<dbReference type="SMART" id="SM01260">
    <property type="entry name" value="LANC_like"/>
    <property type="match status" value="1"/>
</dbReference>
<organism evidence="3 4">
    <name type="scientific">Streptomyces armeniacus</name>
    <dbReference type="NCBI Taxonomy" id="83291"/>
    <lineage>
        <taxon>Bacteria</taxon>
        <taxon>Bacillati</taxon>
        <taxon>Actinomycetota</taxon>
        <taxon>Actinomycetes</taxon>
        <taxon>Kitasatosporales</taxon>
        <taxon>Streptomycetaceae</taxon>
        <taxon>Streptomyces</taxon>
    </lineage>
</organism>
<dbReference type="Pfam" id="PF05147">
    <property type="entry name" value="LANC_like"/>
    <property type="match status" value="1"/>
</dbReference>
<proteinExistence type="predicted"/>
<dbReference type="RefSeq" id="WP_208883526.1">
    <property type="nucleotide sequence ID" value="NZ_CP031320.1"/>
</dbReference>
<reference evidence="3 4" key="1">
    <citation type="submission" date="2018-07" db="EMBL/GenBank/DDBJ databases">
        <title>Draft genome of the type strain Streptomyces armeniacus ATCC 15676.</title>
        <authorList>
            <person name="Labana P."/>
            <person name="Gosse J.T."/>
            <person name="Boddy C.N."/>
        </authorList>
    </citation>
    <scope>NUCLEOTIDE SEQUENCE [LARGE SCALE GENOMIC DNA]</scope>
    <source>
        <strain evidence="3 4">ATCC 15676</strain>
    </source>
</reference>
<accession>A0A345XY29</accession>
<feature type="binding site" evidence="1">
    <location>
        <position position="407"/>
    </location>
    <ligand>
        <name>Zn(2+)</name>
        <dbReference type="ChEBI" id="CHEBI:29105"/>
    </ligand>
</feature>
<evidence type="ECO:0000313" key="4">
    <source>
        <dbReference type="Proteomes" id="UP000254425"/>
    </source>
</evidence>
<dbReference type="InterPro" id="IPR033889">
    <property type="entry name" value="LanC"/>
</dbReference>
<gene>
    <name evidence="3" type="ORF">DVA86_32185</name>
</gene>
<feature type="region of interest" description="Disordered" evidence="2">
    <location>
        <begin position="1"/>
        <end position="43"/>
    </location>
</feature>
<dbReference type="KEGG" id="sarm:DVA86_32185"/>
<keyword evidence="4" id="KW-1185">Reference proteome</keyword>
<evidence type="ECO:0000256" key="1">
    <source>
        <dbReference type="PIRSR" id="PIRSR607822-1"/>
    </source>
</evidence>
<feature type="binding site" evidence="1">
    <location>
        <position position="408"/>
    </location>
    <ligand>
        <name>Zn(2+)</name>
        <dbReference type="ChEBI" id="CHEBI:29105"/>
    </ligand>
</feature>
<dbReference type="CDD" id="cd04793">
    <property type="entry name" value="LanC"/>
    <property type="match status" value="1"/>
</dbReference>
<sequence>MTAHTESTADAESTANADTYGGRSTYGAENTYGTEDTEGRWDPGAVVAEVVARVRERQLLPAAERQEGDRDGGEPEGPNSPGLGGAWTGKALLLSEVSTAPGADPALRRAAHAALARAADSAGPAASAGLTGLYPGLGGLAFAAKHAARTPREYATLRTRLDAALRTEVAATLDAERARMADGEPGAPRGRFDVIGGMTGLGRYFLAEPADLDTVRDILGYLVALTEPVTVRGEDGAVRRLPGWYSPPWPVPPGAPPRASTDPVAREPVLDLGLAHGAAGPLALLSLCRSRGVRVPDQDTAIRRLADWLLSWRQHEGGSGNGNGDSGGSAPYWPALVTRDQEWAPVRPHLNRRRATWCYGTPGVARALQLAGTALGEEAWVQSAADGIRAVFRRPDGLQGVEEPGLCHGLAGVLQITGRMAADLDDPALAARADELAERVCAAFDPALPYGFATSFTPYDAPSTFLLGPAGIALALHGRLATAPRPPAPEPLPWDAALLLA</sequence>
<dbReference type="AlphaFoldDB" id="A0A345XY29"/>
<dbReference type="SUPFAM" id="SSF158745">
    <property type="entry name" value="LanC-like"/>
    <property type="match status" value="1"/>
</dbReference>
<dbReference type="EMBL" id="CP031320">
    <property type="protein sequence ID" value="AXK36545.1"/>
    <property type="molecule type" value="Genomic_DNA"/>
</dbReference>
<dbReference type="Proteomes" id="UP000254425">
    <property type="component" value="Chromosome"/>
</dbReference>
<dbReference type="PRINTS" id="PR01955">
    <property type="entry name" value="LANCFRANKIA"/>
</dbReference>